<feature type="domain" description="GmrSD restriction endonucleases C-terminal" evidence="1">
    <location>
        <begin position="80"/>
        <end position="218"/>
    </location>
</feature>
<dbReference type="PANTHER" id="PTHR24094">
    <property type="entry name" value="SECRETED PROTEIN"/>
    <property type="match status" value="1"/>
</dbReference>
<dbReference type="InterPro" id="IPR011089">
    <property type="entry name" value="GmrSD_C"/>
</dbReference>
<evidence type="ECO:0000313" key="3">
    <source>
        <dbReference type="Proteomes" id="UP000000628"/>
    </source>
</evidence>
<dbReference type="STRING" id="471856.Jden_0369"/>
<name>C7QZN2_JONDD</name>
<dbReference type="OrthoDB" id="5196645at2"/>
<dbReference type="EMBL" id="CP001706">
    <property type="protein sequence ID" value="ACV08038.1"/>
    <property type="molecule type" value="Genomic_DNA"/>
</dbReference>
<organism evidence="2 3">
    <name type="scientific">Jonesia denitrificans (strain ATCC 14870 / DSM 20603 / BCRC 15368 / CIP 55.134 / JCM 11481 / NBRC 15587 / NCTC 10816 / Prevot 55134)</name>
    <name type="common">Listeria denitrificans</name>
    <dbReference type="NCBI Taxonomy" id="471856"/>
    <lineage>
        <taxon>Bacteria</taxon>
        <taxon>Bacillati</taxon>
        <taxon>Actinomycetota</taxon>
        <taxon>Actinomycetes</taxon>
        <taxon>Micrococcales</taxon>
        <taxon>Jonesiaceae</taxon>
        <taxon>Jonesia</taxon>
    </lineage>
</organism>
<dbReference type="PANTHER" id="PTHR24094:SF15">
    <property type="entry name" value="AMP-DEPENDENT SYNTHETASE_LIGASE DOMAIN-CONTAINING PROTEIN-RELATED"/>
    <property type="match status" value="1"/>
</dbReference>
<dbReference type="Pfam" id="PF07510">
    <property type="entry name" value="GmrSD_C"/>
    <property type="match status" value="1"/>
</dbReference>
<evidence type="ECO:0000313" key="2">
    <source>
        <dbReference type="EMBL" id="ACV08038.1"/>
    </source>
</evidence>
<accession>C7QZN2</accession>
<proteinExistence type="predicted"/>
<dbReference type="Proteomes" id="UP000000628">
    <property type="component" value="Chromosome"/>
</dbReference>
<keyword evidence="3" id="KW-1185">Reference proteome</keyword>
<reference evidence="2 3" key="1">
    <citation type="journal article" date="2009" name="Stand. Genomic Sci.">
        <title>Complete genome sequence of Jonesia denitrificans type strain (Prevot 55134).</title>
        <authorList>
            <person name="Pukall R."/>
            <person name="Gehrich-Schroter G."/>
            <person name="Lapidus A."/>
            <person name="Nolan M."/>
            <person name="Glavina Del Rio T."/>
            <person name="Lucas S."/>
            <person name="Chen F."/>
            <person name="Tice H."/>
            <person name="Pitluck S."/>
            <person name="Cheng J.F."/>
            <person name="Copeland A."/>
            <person name="Saunders E."/>
            <person name="Brettin T."/>
            <person name="Detter J.C."/>
            <person name="Bruce D."/>
            <person name="Goodwin L."/>
            <person name="Pati A."/>
            <person name="Ivanova N."/>
            <person name="Mavromatis K."/>
            <person name="Ovchinnikova G."/>
            <person name="Chen A."/>
            <person name="Palaniappan K."/>
            <person name="Land M."/>
            <person name="Hauser L."/>
            <person name="Chang Y.J."/>
            <person name="Jeffries C.D."/>
            <person name="Chain P."/>
            <person name="Goker M."/>
            <person name="Bristow J."/>
            <person name="Eisen J.A."/>
            <person name="Markowitz V."/>
            <person name="Hugenholtz P."/>
            <person name="Kyrpides N.C."/>
            <person name="Klenk H.P."/>
            <person name="Han C."/>
        </authorList>
    </citation>
    <scope>NUCLEOTIDE SEQUENCE [LARGE SCALE GENOMIC DNA]</scope>
    <source>
        <strain evidence="3">ATCC 14870 / DSM 20603 / BCRC 15368 / CIP 55.134 / JCM 11481 / NBRC 15587 / NCTC 10816 / Prevot 55134</strain>
    </source>
</reference>
<dbReference type="RefSeq" id="WP_015770667.1">
    <property type="nucleotide sequence ID" value="NC_013174.1"/>
</dbReference>
<sequence>MKKTLTSLVTVVVALVVWFVAAWLGVDLPFDDAGSGASGEYAAVVEQLGSLPVKGRAPMTGYAREEFGPAWKDVDRNGCDTRNDILRRDLTGVSLKRGTKGCIVSRGVLEDLYTGTTIRFVRGPDSAKVQVDHVVALADAWQKGAQQLSVSQREALANDPLNLLASQGAANSQKGASDAATWLPENKEFRCQYVATQVAVKAKYSLWVTSAERDAMASVLSRCDGEVPFPGPVPALGVRH</sequence>
<dbReference type="eggNOG" id="COG2356">
    <property type="taxonomic scope" value="Bacteria"/>
</dbReference>
<evidence type="ECO:0000259" key="1">
    <source>
        <dbReference type="Pfam" id="PF07510"/>
    </source>
</evidence>
<dbReference type="HOGENOM" id="CLU_043034_1_0_11"/>
<dbReference type="AlphaFoldDB" id="C7QZN2"/>
<protein>
    <recommendedName>
        <fullName evidence="1">GmrSD restriction endonucleases C-terminal domain-containing protein</fullName>
    </recommendedName>
</protein>
<dbReference type="KEGG" id="jde:Jden_0369"/>
<gene>
    <name evidence="2" type="ordered locus">Jden_0369</name>
</gene>